<dbReference type="PROSITE" id="PS50212">
    <property type="entry name" value="RASGEF_NTER"/>
    <property type="match status" value="1"/>
</dbReference>
<dbReference type="InterPro" id="IPR023578">
    <property type="entry name" value="Ras_GEF_dom_sf"/>
</dbReference>
<dbReference type="Proteomes" id="UP001152836">
    <property type="component" value="Unassembled WGS sequence"/>
</dbReference>
<evidence type="ECO:0000313" key="5">
    <source>
        <dbReference type="Proteomes" id="UP001152836"/>
    </source>
</evidence>
<dbReference type="AlphaFoldDB" id="A0AAV0A729"/>
<keyword evidence="1" id="KW-0344">Guanine-nucleotide releasing factor</keyword>
<keyword evidence="5" id="KW-1185">Reference proteome</keyword>
<feature type="domain" description="N-terminal Ras-GEF" evidence="3">
    <location>
        <begin position="56"/>
        <end position="177"/>
    </location>
</feature>
<protein>
    <submittedName>
        <fullName evidence="4">Gm5565 protein</fullName>
    </submittedName>
</protein>
<evidence type="ECO:0000313" key="4">
    <source>
        <dbReference type="EMBL" id="CAH7279951.1"/>
    </source>
</evidence>
<dbReference type="Gene3D" id="1.20.870.10">
    <property type="entry name" value="Son of sevenless (SoS) protein Chain: S domain 1"/>
    <property type="match status" value="1"/>
</dbReference>
<feature type="compositionally biased region" description="Acidic residues" evidence="2">
    <location>
        <begin position="177"/>
        <end position="186"/>
    </location>
</feature>
<gene>
    <name evidence="4" type="primary">Gm5565</name>
    <name evidence="4" type="ORF">PHOROB_LOCUS15671</name>
</gene>
<proteinExistence type="predicted"/>
<dbReference type="EMBL" id="CALSGD010001583">
    <property type="protein sequence ID" value="CAH7279951.1"/>
    <property type="molecule type" value="Genomic_DNA"/>
</dbReference>
<dbReference type="PANTHER" id="PTHR46793">
    <property type="entry name" value="1700018F24RIK PROTEIN-RELATED-RELATED"/>
    <property type="match status" value="1"/>
</dbReference>
<organism evidence="4 5">
    <name type="scientific">Phodopus roborovskii</name>
    <name type="common">Roborovski's desert hamster</name>
    <name type="synonym">Cricetulus roborovskii</name>
    <dbReference type="NCBI Taxonomy" id="109678"/>
    <lineage>
        <taxon>Eukaryota</taxon>
        <taxon>Metazoa</taxon>
        <taxon>Chordata</taxon>
        <taxon>Craniata</taxon>
        <taxon>Vertebrata</taxon>
        <taxon>Euteleostomi</taxon>
        <taxon>Mammalia</taxon>
        <taxon>Eutheria</taxon>
        <taxon>Euarchontoglires</taxon>
        <taxon>Glires</taxon>
        <taxon>Rodentia</taxon>
        <taxon>Myomorpha</taxon>
        <taxon>Muroidea</taxon>
        <taxon>Cricetidae</taxon>
        <taxon>Cricetinae</taxon>
        <taxon>Phodopus</taxon>
    </lineage>
</organism>
<dbReference type="PANTHER" id="PTHR46793:SF1">
    <property type="entry name" value="1700018F24RIK PROTEIN-RELATED"/>
    <property type="match status" value="1"/>
</dbReference>
<comment type="caution">
    <text evidence="4">The sequence shown here is derived from an EMBL/GenBank/DDBJ whole genome shotgun (WGS) entry which is preliminary data.</text>
</comment>
<evidence type="ECO:0000256" key="1">
    <source>
        <dbReference type="PROSITE-ProRule" id="PRU00135"/>
    </source>
</evidence>
<name>A0AAV0A729_PHORO</name>
<reference evidence="4" key="1">
    <citation type="submission" date="2022-06" db="EMBL/GenBank/DDBJ databases">
        <authorList>
            <person name="Andreotti S."/>
            <person name="Wyler E."/>
        </authorList>
    </citation>
    <scope>NUCLEOTIDE SEQUENCE</scope>
</reference>
<dbReference type="InterPro" id="IPR000651">
    <property type="entry name" value="Ras-like_Gua-exchang_fac_N"/>
</dbReference>
<accession>A0AAV0A729</accession>
<evidence type="ECO:0000256" key="2">
    <source>
        <dbReference type="SAM" id="MobiDB-lite"/>
    </source>
</evidence>
<evidence type="ECO:0000259" key="3">
    <source>
        <dbReference type="PROSITE" id="PS50212"/>
    </source>
</evidence>
<dbReference type="Pfam" id="PF00618">
    <property type="entry name" value="RasGEF_N"/>
    <property type="match status" value="1"/>
</dbReference>
<dbReference type="SUPFAM" id="SSF48366">
    <property type="entry name" value="Ras GEF"/>
    <property type="match status" value="1"/>
</dbReference>
<feature type="region of interest" description="Disordered" evidence="2">
    <location>
        <begin position="176"/>
        <end position="246"/>
    </location>
</feature>
<dbReference type="GO" id="GO:0005085">
    <property type="term" value="F:guanyl-nucleotide exchange factor activity"/>
    <property type="evidence" value="ECO:0007669"/>
    <property type="project" value="UniProtKB-KW"/>
</dbReference>
<sequence>MFCCFQTSDDGSGHQKTKRCGLGHLWRHWVHPVTQYLWPLSHREPKSKRKRHKPPAFNRKSPDYLEKFIAYIPTAIKNQDIIEMYVFLADYPKFATTWEVLDLIMEMYGSFRPDYVEDQERKTAIFSFLSMWVHTHPQDFCDYHSVATAKRLVNYIKLNVPSSDVTIQTEELLSVLEEPESKEDEETWGRCLESSETTPEAPVLDVSGMGETLPLRAASAAEPQRDVNPQEDTELMDPAAGDPAVPEAEPVELLPSEQPLPTSADTQKLLDVAADVPATGHIFVLGVVQLGDPEPFFPLPVVDI</sequence>